<organism evidence="3 4">
    <name type="scientific">Sapajus apella</name>
    <name type="common">Brown-capped capuchin</name>
    <name type="synonym">Cebus apella</name>
    <dbReference type="NCBI Taxonomy" id="9515"/>
    <lineage>
        <taxon>Eukaryota</taxon>
        <taxon>Metazoa</taxon>
        <taxon>Chordata</taxon>
        <taxon>Craniata</taxon>
        <taxon>Vertebrata</taxon>
        <taxon>Euteleostomi</taxon>
        <taxon>Mammalia</taxon>
        <taxon>Eutheria</taxon>
        <taxon>Euarchontoglires</taxon>
        <taxon>Primates</taxon>
        <taxon>Haplorrhini</taxon>
        <taxon>Platyrrhini</taxon>
        <taxon>Cebidae</taxon>
        <taxon>Cebinae</taxon>
        <taxon>Sapajus</taxon>
    </lineage>
</organism>
<evidence type="ECO:0000313" key="4">
    <source>
        <dbReference type="RefSeq" id="XP_032129421.1"/>
    </source>
</evidence>
<name>A0A6J3HH57_SAPAP</name>
<gene>
    <name evidence="4" type="primary">LOC116547656</name>
</gene>
<proteinExistence type="inferred from homology"/>
<evidence type="ECO:0000313" key="3">
    <source>
        <dbReference type="Proteomes" id="UP000504640"/>
    </source>
</evidence>
<protein>
    <submittedName>
        <fullName evidence="4">NUT family member 2G-like</fullName>
    </submittedName>
</protein>
<sequence length="218" mass="24344">MTLEEGLWRAVQEWQHTSNFDRRIYYEIAGKFLEFEAEEGMQIQKSQWMKGPQCLPPPALPRLEPQGTPAPQVANQPVYLPSKAGPKALLACLPSPRPQEPAETKAPDEIPPEVVQEYVDIMEELLGPPDGATGELKAQWEEGEVEQEGDGMLLDPGLLSYVDKLCSQKDFVTKVEAVIHPRFLEELLSPDPHMDFLALSQELEQEEGLTLAQVEQGG</sequence>
<evidence type="ECO:0000256" key="1">
    <source>
        <dbReference type="ARBA" id="ARBA00010586"/>
    </source>
</evidence>
<keyword evidence="3" id="KW-1185">Reference proteome</keyword>
<reference evidence="4" key="1">
    <citation type="submission" date="2025-08" db="UniProtKB">
        <authorList>
            <consortium name="RefSeq"/>
        </authorList>
    </citation>
    <scope>IDENTIFICATION</scope>
    <source>
        <tissue evidence="4">Blood</tissue>
    </source>
</reference>
<dbReference type="Pfam" id="PF12881">
    <property type="entry name" value="NUT"/>
    <property type="match status" value="1"/>
</dbReference>
<accession>A0A6J3HH57</accession>
<dbReference type="RefSeq" id="XP_032129421.1">
    <property type="nucleotide sequence ID" value="XM_032273530.1"/>
</dbReference>
<dbReference type="Proteomes" id="UP000504640">
    <property type="component" value="Unplaced"/>
</dbReference>
<feature type="domain" description="Nuclear Testis protein N-terminal" evidence="2">
    <location>
        <begin position="1"/>
        <end position="214"/>
    </location>
</feature>
<dbReference type="InterPro" id="IPR024310">
    <property type="entry name" value="NUT"/>
</dbReference>
<comment type="similarity">
    <text evidence="1">Belongs to the NUT family.</text>
</comment>
<dbReference type="GeneID" id="116547656"/>
<evidence type="ECO:0000259" key="2">
    <source>
        <dbReference type="Pfam" id="PF12881"/>
    </source>
</evidence>
<dbReference type="PANTHER" id="PTHR22879">
    <property type="entry name" value="NUT FAMILY MEMBER 1"/>
    <property type="match status" value="1"/>
</dbReference>
<dbReference type="PANTHER" id="PTHR22879:SF14">
    <property type="entry name" value="NUT FAMILY MEMBER 2A-RELATED"/>
    <property type="match status" value="1"/>
</dbReference>
<dbReference type="AlphaFoldDB" id="A0A6J3HH57"/>
<dbReference type="InterPro" id="IPR024309">
    <property type="entry name" value="NUT_N"/>
</dbReference>